<dbReference type="Proteomes" id="UP000763557">
    <property type="component" value="Unassembled WGS sequence"/>
</dbReference>
<comment type="caution">
    <text evidence="2">The sequence shown here is derived from an EMBL/GenBank/DDBJ whole genome shotgun (WGS) entry which is preliminary data.</text>
</comment>
<protein>
    <submittedName>
        <fullName evidence="2">HSP18 transcriptional regulator</fullName>
    </submittedName>
</protein>
<feature type="region of interest" description="Disordered" evidence="1">
    <location>
        <begin position="213"/>
        <end position="239"/>
    </location>
</feature>
<evidence type="ECO:0000313" key="3">
    <source>
        <dbReference type="Proteomes" id="UP000763557"/>
    </source>
</evidence>
<reference evidence="2 3" key="1">
    <citation type="submission" date="2020-01" db="EMBL/GenBank/DDBJ databases">
        <title>Kibdelosporangium persica a novel Actinomycetes from a hot desert in Iran.</title>
        <authorList>
            <person name="Safaei N."/>
            <person name="Zaburannyi N."/>
            <person name="Mueller R."/>
            <person name="Wink J."/>
        </authorList>
    </citation>
    <scope>NUCLEOTIDE SEQUENCE [LARGE SCALE GENOMIC DNA]</scope>
    <source>
        <strain evidence="2 3">4NS15</strain>
    </source>
</reference>
<gene>
    <name evidence="2" type="ORF">GC106_86170</name>
</gene>
<feature type="compositionally biased region" description="Polar residues" evidence="1">
    <location>
        <begin position="220"/>
        <end position="232"/>
    </location>
</feature>
<accession>A0ABX2FIW8</accession>
<proteinExistence type="predicted"/>
<sequence>MSVVLLRTYLCSSTVIGPLTRANVVIMMTFMDSYDDARRFLAEQGWGESATTEAISLVRRVAEGGDQPTSAELLAALVVLRQVRDDLARWEPELISAARDQGASWAAIAPALGLASRQAAERRYLRLSPLPSGTSVGEQRVREVRDRRAADRAVGEWARKNAAVLRQLAGQVIGLPGMRPRKLAAALSEDDPAALLPPLMAIRERLRTSHPELADRIGSVTDQADQLRTASRASRARGE</sequence>
<evidence type="ECO:0000313" key="2">
    <source>
        <dbReference type="EMBL" id="NRN71337.1"/>
    </source>
</evidence>
<evidence type="ECO:0000256" key="1">
    <source>
        <dbReference type="SAM" id="MobiDB-lite"/>
    </source>
</evidence>
<name>A0ABX2FIW8_9PSEU</name>
<dbReference type="EMBL" id="JAAATY010000060">
    <property type="protein sequence ID" value="NRN71337.1"/>
    <property type="molecule type" value="Genomic_DNA"/>
</dbReference>
<organism evidence="2 3">
    <name type="scientific">Kibdelosporangium persicum</name>
    <dbReference type="NCBI Taxonomy" id="2698649"/>
    <lineage>
        <taxon>Bacteria</taxon>
        <taxon>Bacillati</taxon>
        <taxon>Actinomycetota</taxon>
        <taxon>Actinomycetes</taxon>
        <taxon>Pseudonocardiales</taxon>
        <taxon>Pseudonocardiaceae</taxon>
        <taxon>Kibdelosporangium</taxon>
    </lineage>
</organism>
<keyword evidence="3" id="KW-1185">Reference proteome</keyword>